<keyword evidence="2" id="KW-1185">Reference proteome</keyword>
<comment type="caution">
    <text evidence="1">The sequence shown here is derived from an EMBL/GenBank/DDBJ whole genome shotgun (WGS) entry which is preliminary data.</text>
</comment>
<evidence type="ECO:0000313" key="2">
    <source>
        <dbReference type="Proteomes" id="UP001144372"/>
    </source>
</evidence>
<protein>
    <submittedName>
        <fullName evidence="1">Uncharacterized protein</fullName>
    </submittedName>
</protein>
<dbReference type="Proteomes" id="UP001144372">
    <property type="component" value="Unassembled WGS sequence"/>
</dbReference>
<reference evidence="1" key="1">
    <citation type="submission" date="2022-12" db="EMBL/GenBank/DDBJ databases">
        <title>Reference genome sequencing for broad-spectrum identification of bacterial and archaeal isolates by mass spectrometry.</title>
        <authorList>
            <person name="Sekiguchi Y."/>
            <person name="Tourlousse D.M."/>
        </authorList>
    </citation>
    <scope>NUCLEOTIDE SEQUENCE</scope>
    <source>
        <strain evidence="1">ASRB1</strain>
    </source>
</reference>
<accession>A0A9W6CUS0</accession>
<sequence>MRLLFKERRFVPPFIPHKIVRLLSQCIHHVGRFDTRRAMRKETLPEDQAKNKTIEWNLLGKQISPRTSV</sequence>
<gene>
    <name evidence="1" type="ORF">DAMNIGENAA_02970</name>
</gene>
<proteinExistence type="predicted"/>
<name>A0A9W6CUS0_9BACT</name>
<evidence type="ECO:0000313" key="1">
    <source>
        <dbReference type="EMBL" id="GLI32864.1"/>
    </source>
</evidence>
<organism evidence="1 2">
    <name type="scientific">Desulforhabdus amnigena</name>
    <dbReference type="NCBI Taxonomy" id="40218"/>
    <lineage>
        <taxon>Bacteria</taxon>
        <taxon>Pseudomonadati</taxon>
        <taxon>Thermodesulfobacteriota</taxon>
        <taxon>Syntrophobacteria</taxon>
        <taxon>Syntrophobacterales</taxon>
        <taxon>Syntrophobacteraceae</taxon>
        <taxon>Desulforhabdus</taxon>
    </lineage>
</organism>
<dbReference type="EMBL" id="BSDR01000001">
    <property type="protein sequence ID" value="GLI32864.1"/>
    <property type="molecule type" value="Genomic_DNA"/>
</dbReference>
<dbReference type="AlphaFoldDB" id="A0A9W6CUS0"/>